<dbReference type="Gene3D" id="3.60.140.10">
    <property type="entry name" value="CNF1/YfiH-like putative cysteine hydrolases"/>
    <property type="match status" value="1"/>
</dbReference>
<evidence type="ECO:0000256" key="9">
    <source>
        <dbReference type="ARBA" id="ARBA00049893"/>
    </source>
</evidence>
<evidence type="ECO:0000256" key="6">
    <source>
        <dbReference type="ARBA" id="ARBA00022833"/>
    </source>
</evidence>
<evidence type="ECO:0000313" key="12">
    <source>
        <dbReference type="Proteomes" id="UP000194432"/>
    </source>
</evidence>
<evidence type="ECO:0000256" key="2">
    <source>
        <dbReference type="ARBA" id="ARBA00007353"/>
    </source>
</evidence>
<dbReference type="PANTHER" id="PTHR30616">
    <property type="entry name" value="UNCHARACTERIZED PROTEIN YFIH"/>
    <property type="match status" value="1"/>
</dbReference>
<dbReference type="Pfam" id="PF02578">
    <property type="entry name" value="Cu-oxidase_4"/>
    <property type="match status" value="1"/>
</dbReference>
<keyword evidence="5" id="KW-0378">Hydrolase</keyword>
<dbReference type="PANTHER" id="PTHR30616:SF2">
    <property type="entry name" value="PURINE NUCLEOSIDE PHOSPHORYLASE LACC1"/>
    <property type="match status" value="1"/>
</dbReference>
<name>A0A240U2Y0_9BURK</name>
<evidence type="ECO:0000313" key="11">
    <source>
        <dbReference type="EMBL" id="ART51794.1"/>
    </source>
</evidence>
<dbReference type="GO" id="GO:0016787">
    <property type="term" value="F:hydrolase activity"/>
    <property type="evidence" value="ECO:0007669"/>
    <property type="project" value="UniProtKB-KW"/>
</dbReference>
<dbReference type="NCBIfam" id="TIGR00726">
    <property type="entry name" value="peptidoglycan editing factor PgeF"/>
    <property type="match status" value="1"/>
</dbReference>
<reference evidence="11 12" key="1">
    <citation type="submission" date="2017-05" db="EMBL/GenBank/DDBJ databases">
        <title>Polyphasic characterization of four soil-derived phenanthrene-degrading Acidovorax strains and proposal of Acidovorax phenanthrenivorans sp. nov.</title>
        <authorList>
            <person name="Singleton D.R."/>
            <person name="Lee J."/>
            <person name="Dickey A.N."/>
            <person name="Stroud A."/>
            <person name="Scholl E.H."/>
            <person name="Wright F.A."/>
            <person name="Aitken M.D."/>
        </authorList>
    </citation>
    <scope>NUCLEOTIDE SEQUENCE [LARGE SCALE GENOMIC DNA]</scope>
    <source>
        <strain evidence="11">NA3</strain>
    </source>
</reference>
<evidence type="ECO:0000256" key="8">
    <source>
        <dbReference type="ARBA" id="ARBA00048968"/>
    </source>
</evidence>
<dbReference type="CDD" id="cd16833">
    <property type="entry name" value="YfiH"/>
    <property type="match status" value="1"/>
</dbReference>
<gene>
    <name evidence="11" type="ORF">CBP34_09200</name>
</gene>
<evidence type="ECO:0000256" key="7">
    <source>
        <dbReference type="ARBA" id="ARBA00047989"/>
    </source>
</evidence>
<evidence type="ECO:0000256" key="5">
    <source>
        <dbReference type="ARBA" id="ARBA00022801"/>
    </source>
</evidence>
<evidence type="ECO:0000256" key="4">
    <source>
        <dbReference type="ARBA" id="ARBA00022723"/>
    </source>
</evidence>
<comment type="catalytic activity">
    <reaction evidence="8">
        <text>adenosine + phosphate = alpha-D-ribose 1-phosphate + adenine</text>
        <dbReference type="Rhea" id="RHEA:27642"/>
        <dbReference type="ChEBI" id="CHEBI:16335"/>
        <dbReference type="ChEBI" id="CHEBI:16708"/>
        <dbReference type="ChEBI" id="CHEBI:43474"/>
        <dbReference type="ChEBI" id="CHEBI:57720"/>
        <dbReference type="EC" id="2.4.2.1"/>
    </reaction>
    <physiologicalReaction direction="left-to-right" evidence="8">
        <dbReference type="Rhea" id="RHEA:27643"/>
    </physiologicalReaction>
</comment>
<dbReference type="AlphaFoldDB" id="A0A240U2Y0"/>
<dbReference type="Proteomes" id="UP000194432">
    <property type="component" value="Chromosome 1"/>
</dbReference>
<dbReference type="KEGG" id="acin:CBP34_09200"/>
<organism evidence="11 12">
    <name type="scientific">Acidovorax carolinensis</name>
    <dbReference type="NCBI Taxonomy" id="553814"/>
    <lineage>
        <taxon>Bacteria</taxon>
        <taxon>Pseudomonadati</taxon>
        <taxon>Pseudomonadota</taxon>
        <taxon>Betaproteobacteria</taxon>
        <taxon>Burkholderiales</taxon>
        <taxon>Comamonadaceae</taxon>
        <taxon>Acidovorax</taxon>
    </lineage>
</organism>
<dbReference type="EMBL" id="CP021361">
    <property type="protein sequence ID" value="ART51794.1"/>
    <property type="molecule type" value="Genomic_DNA"/>
</dbReference>
<keyword evidence="6" id="KW-0862">Zinc</keyword>
<evidence type="ECO:0000256" key="10">
    <source>
        <dbReference type="RuleBase" id="RU361274"/>
    </source>
</evidence>
<keyword evidence="3" id="KW-0808">Transferase</keyword>
<keyword evidence="4" id="KW-0479">Metal-binding</keyword>
<dbReference type="GO" id="GO:0005507">
    <property type="term" value="F:copper ion binding"/>
    <property type="evidence" value="ECO:0007669"/>
    <property type="project" value="TreeGrafter"/>
</dbReference>
<comment type="catalytic activity">
    <reaction evidence="7">
        <text>adenosine + H2O + H(+) = inosine + NH4(+)</text>
        <dbReference type="Rhea" id="RHEA:24408"/>
        <dbReference type="ChEBI" id="CHEBI:15377"/>
        <dbReference type="ChEBI" id="CHEBI:15378"/>
        <dbReference type="ChEBI" id="CHEBI:16335"/>
        <dbReference type="ChEBI" id="CHEBI:17596"/>
        <dbReference type="ChEBI" id="CHEBI:28938"/>
        <dbReference type="EC" id="3.5.4.4"/>
    </reaction>
    <physiologicalReaction direction="left-to-right" evidence="7">
        <dbReference type="Rhea" id="RHEA:24409"/>
    </physiologicalReaction>
</comment>
<proteinExistence type="inferred from homology"/>
<keyword evidence="12" id="KW-1185">Reference proteome</keyword>
<comment type="catalytic activity">
    <reaction evidence="1">
        <text>inosine + phosphate = alpha-D-ribose 1-phosphate + hypoxanthine</text>
        <dbReference type="Rhea" id="RHEA:27646"/>
        <dbReference type="ChEBI" id="CHEBI:17368"/>
        <dbReference type="ChEBI" id="CHEBI:17596"/>
        <dbReference type="ChEBI" id="CHEBI:43474"/>
        <dbReference type="ChEBI" id="CHEBI:57720"/>
        <dbReference type="EC" id="2.4.2.1"/>
    </reaction>
    <physiologicalReaction direction="left-to-right" evidence="1">
        <dbReference type="Rhea" id="RHEA:27647"/>
    </physiologicalReaction>
</comment>
<comment type="similarity">
    <text evidence="2 10">Belongs to the purine nucleoside phosphorylase YfiH/LACC1 family.</text>
</comment>
<dbReference type="RefSeq" id="WP_094097839.1">
    <property type="nucleotide sequence ID" value="NZ_CP021361.1"/>
</dbReference>
<evidence type="ECO:0000256" key="1">
    <source>
        <dbReference type="ARBA" id="ARBA00000553"/>
    </source>
</evidence>
<evidence type="ECO:0000256" key="3">
    <source>
        <dbReference type="ARBA" id="ARBA00022679"/>
    </source>
</evidence>
<dbReference type="SUPFAM" id="SSF64438">
    <property type="entry name" value="CNF1/YfiH-like putative cysteine hydrolases"/>
    <property type="match status" value="1"/>
</dbReference>
<dbReference type="InterPro" id="IPR038371">
    <property type="entry name" value="Cu_polyphenol_OxRdtase_sf"/>
</dbReference>
<dbReference type="InterPro" id="IPR003730">
    <property type="entry name" value="Cu_polyphenol_OxRdtase"/>
</dbReference>
<accession>A0A240U2Y0</accession>
<sequence length="289" mass="29617">MNQPPGIGHADWVQPQWPAPAGVRALCTTRAGGVSSGPYASLNLGSHVGDAPAAVQANRQRLQAVVQGATPGARAVFLNQVHGTVVADIGPATPDGTEADACVATQPGAVCTIMVADCLPVLLAHGSGAMVGAAHAGWRGLAGTDGMGVLEAVIEQFKALALADKALLAIEKEANDALAANTMAWLGPCIGPTAFEVGAEVREAFCQHHPAAQACFAPQGQGKFLADLAGLARLRLRALGVTQIYGNDSTAPWCTVGNASRFFSYRRDQRALGGSGRMAACIWRDGSSS</sequence>
<dbReference type="GO" id="GO:0017061">
    <property type="term" value="F:S-methyl-5-thioadenosine phosphorylase activity"/>
    <property type="evidence" value="ECO:0007669"/>
    <property type="project" value="UniProtKB-EC"/>
</dbReference>
<comment type="catalytic activity">
    <reaction evidence="9">
        <text>S-methyl-5'-thioadenosine + phosphate = 5-(methylsulfanyl)-alpha-D-ribose 1-phosphate + adenine</text>
        <dbReference type="Rhea" id="RHEA:11852"/>
        <dbReference type="ChEBI" id="CHEBI:16708"/>
        <dbReference type="ChEBI" id="CHEBI:17509"/>
        <dbReference type="ChEBI" id="CHEBI:43474"/>
        <dbReference type="ChEBI" id="CHEBI:58533"/>
        <dbReference type="EC" id="2.4.2.28"/>
    </reaction>
    <physiologicalReaction direction="left-to-right" evidence="9">
        <dbReference type="Rhea" id="RHEA:11853"/>
    </physiologicalReaction>
</comment>
<protein>
    <recommendedName>
        <fullName evidence="10">Purine nucleoside phosphorylase</fullName>
    </recommendedName>
</protein>
<dbReference type="InterPro" id="IPR011324">
    <property type="entry name" value="Cytotoxic_necrot_fac-like_cat"/>
</dbReference>